<evidence type="ECO:0000313" key="3">
    <source>
        <dbReference type="EMBL" id="PCJ25596.1"/>
    </source>
</evidence>
<feature type="signal peptide" evidence="2">
    <location>
        <begin position="1"/>
        <end position="22"/>
    </location>
</feature>
<keyword evidence="1" id="KW-0378">Hydrolase</keyword>
<evidence type="ECO:0000256" key="2">
    <source>
        <dbReference type="SAM" id="SignalP"/>
    </source>
</evidence>
<proteinExistence type="predicted"/>
<comment type="caution">
    <text evidence="3">The sequence shown here is derived from an EMBL/GenBank/DDBJ whole genome shotgun (WGS) entry which is preliminary data.</text>
</comment>
<reference evidence="4" key="1">
    <citation type="submission" date="2017-08" db="EMBL/GenBank/DDBJ databases">
        <title>A dynamic microbial community with high functional redundancy inhabits the cold, oxic subseafloor aquifer.</title>
        <authorList>
            <person name="Tully B.J."/>
            <person name="Wheat C.G."/>
            <person name="Glazer B.T."/>
            <person name="Huber J.A."/>
        </authorList>
    </citation>
    <scope>NUCLEOTIDE SEQUENCE [LARGE SCALE GENOMIC DNA]</scope>
</reference>
<organism evidence="3 4">
    <name type="scientific">SAR86 cluster bacterium</name>
    <dbReference type="NCBI Taxonomy" id="2030880"/>
    <lineage>
        <taxon>Bacteria</taxon>
        <taxon>Pseudomonadati</taxon>
        <taxon>Pseudomonadota</taxon>
        <taxon>Gammaproteobacteria</taxon>
        <taxon>SAR86 cluster</taxon>
    </lineage>
</organism>
<dbReference type="EMBL" id="NVVJ01000016">
    <property type="protein sequence ID" value="PCJ25596.1"/>
    <property type="molecule type" value="Genomic_DNA"/>
</dbReference>
<accession>A0A2A5B3E9</accession>
<evidence type="ECO:0000256" key="1">
    <source>
        <dbReference type="ARBA" id="ARBA00022801"/>
    </source>
</evidence>
<feature type="chain" id="PRO_5012562793" description="Serine aminopeptidase S33 domain-containing protein" evidence="2">
    <location>
        <begin position="23"/>
        <end position="403"/>
    </location>
</feature>
<dbReference type="PANTHER" id="PTHR22946">
    <property type="entry name" value="DIENELACTONE HYDROLASE DOMAIN-CONTAINING PROTEIN-RELATED"/>
    <property type="match status" value="1"/>
</dbReference>
<dbReference type="PANTHER" id="PTHR22946:SF9">
    <property type="entry name" value="POLYKETIDE TRANSFERASE AF380"/>
    <property type="match status" value="1"/>
</dbReference>
<dbReference type="SUPFAM" id="SSF53474">
    <property type="entry name" value="alpha/beta-Hydrolases"/>
    <property type="match status" value="1"/>
</dbReference>
<dbReference type="Gene3D" id="3.40.50.1820">
    <property type="entry name" value="alpha/beta hydrolase"/>
    <property type="match status" value="1"/>
</dbReference>
<dbReference type="InterPro" id="IPR029058">
    <property type="entry name" value="AB_hydrolase_fold"/>
</dbReference>
<keyword evidence="2" id="KW-0732">Signal</keyword>
<dbReference type="Pfam" id="PF06500">
    <property type="entry name" value="FrsA-like"/>
    <property type="match status" value="1"/>
</dbReference>
<evidence type="ECO:0008006" key="5">
    <source>
        <dbReference type="Google" id="ProtNLM"/>
    </source>
</evidence>
<gene>
    <name evidence="3" type="ORF">COA96_07170</name>
</gene>
<name>A0A2A5B3E9_9GAMM</name>
<protein>
    <recommendedName>
        <fullName evidence="5">Serine aminopeptidase S33 domain-containing protein</fullName>
    </recommendedName>
</protein>
<dbReference type="GO" id="GO:0052689">
    <property type="term" value="F:carboxylic ester hydrolase activity"/>
    <property type="evidence" value="ECO:0007669"/>
    <property type="project" value="UniProtKB-ARBA"/>
</dbReference>
<sequence>MKLYRIITLLLLLASHLQLVRAQDYAFNSAEEAISGWYHTFDYKGWASRGVDLENAQEVIGKIAQSTGEKRSSDFVDSQIEFGPGNWVYEWIQMGDRTLEEAEKLTGSTRLSKLRSALAYYTIGSWPHLGRSDDSQALEKAVSTYMQAGEMMTVPVRHIDLTVNGKTIKAYLHVPAGEGPFPFVINSFGSDVTKEDSFDLFYRELGPRGIGMLAVDMPGIGEAIELSMQDGSDAVMEGALGFLKNADYADSRNIFIVGGSFGGNAAARAFYRLDVRAVVSMCAPLHSALVAPPEVLDGLPKLTIDGVKARYGVLDRPTAELTVLTKQTSLKVQGFFDAGNKISKPLLIVTTNRDPVSPLRDLDMLLESAADSEVIILDMEGHCPPRWAREPMIARWVADKVVN</sequence>
<dbReference type="AlphaFoldDB" id="A0A2A5B3E9"/>
<dbReference type="InterPro" id="IPR050261">
    <property type="entry name" value="FrsA_esterase"/>
</dbReference>
<dbReference type="Proteomes" id="UP000218327">
    <property type="component" value="Unassembled WGS sequence"/>
</dbReference>
<evidence type="ECO:0000313" key="4">
    <source>
        <dbReference type="Proteomes" id="UP000218327"/>
    </source>
</evidence>
<dbReference type="InterPro" id="IPR010520">
    <property type="entry name" value="FrsA-like"/>
</dbReference>